<comment type="caution">
    <text evidence="2">The sequence shown here is derived from an EMBL/GenBank/DDBJ whole genome shotgun (WGS) entry which is preliminary data.</text>
</comment>
<dbReference type="EMBL" id="JAAIUW010000013">
    <property type="protein sequence ID" value="KAF7801436.1"/>
    <property type="molecule type" value="Genomic_DNA"/>
</dbReference>
<keyword evidence="3" id="KW-1185">Reference proteome</keyword>
<dbReference type="InterPro" id="IPR027408">
    <property type="entry name" value="PNPase/RNase_PH_dom_sf"/>
</dbReference>
<name>A0A834SDL1_9FABA</name>
<evidence type="ECO:0000313" key="3">
    <source>
        <dbReference type="Proteomes" id="UP000634136"/>
    </source>
</evidence>
<dbReference type="InterPro" id="IPR036345">
    <property type="entry name" value="ExoRNase_PH_dom2_sf"/>
</dbReference>
<dbReference type="GO" id="GO:0000958">
    <property type="term" value="P:mitochondrial mRNA catabolic process"/>
    <property type="evidence" value="ECO:0007669"/>
    <property type="project" value="TreeGrafter"/>
</dbReference>
<dbReference type="InterPro" id="IPR015847">
    <property type="entry name" value="ExoRNase_PH_dom2"/>
</dbReference>
<evidence type="ECO:0000313" key="2">
    <source>
        <dbReference type="EMBL" id="KAF7801436.1"/>
    </source>
</evidence>
<dbReference type="GO" id="GO:0005739">
    <property type="term" value="C:mitochondrion"/>
    <property type="evidence" value="ECO:0007669"/>
    <property type="project" value="TreeGrafter"/>
</dbReference>
<dbReference type="GO" id="GO:0000175">
    <property type="term" value="F:3'-5'-RNA exonuclease activity"/>
    <property type="evidence" value="ECO:0007669"/>
    <property type="project" value="TreeGrafter"/>
</dbReference>
<organism evidence="2 3">
    <name type="scientific">Senna tora</name>
    <dbReference type="NCBI Taxonomy" id="362788"/>
    <lineage>
        <taxon>Eukaryota</taxon>
        <taxon>Viridiplantae</taxon>
        <taxon>Streptophyta</taxon>
        <taxon>Embryophyta</taxon>
        <taxon>Tracheophyta</taxon>
        <taxon>Spermatophyta</taxon>
        <taxon>Magnoliopsida</taxon>
        <taxon>eudicotyledons</taxon>
        <taxon>Gunneridae</taxon>
        <taxon>Pentapetalae</taxon>
        <taxon>rosids</taxon>
        <taxon>fabids</taxon>
        <taxon>Fabales</taxon>
        <taxon>Fabaceae</taxon>
        <taxon>Caesalpinioideae</taxon>
        <taxon>Cassia clade</taxon>
        <taxon>Senna</taxon>
    </lineage>
</organism>
<reference evidence="2" key="1">
    <citation type="submission" date="2020-09" db="EMBL/GenBank/DDBJ databases">
        <title>Genome-Enabled Discovery of Anthraquinone Biosynthesis in Senna tora.</title>
        <authorList>
            <person name="Kang S.-H."/>
            <person name="Pandey R.P."/>
            <person name="Lee C.-M."/>
            <person name="Sim J.-S."/>
            <person name="Jeong J.-T."/>
            <person name="Choi B.-S."/>
            <person name="Jung M."/>
            <person name="Ginzburg D."/>
            <person name="Zhao K."/>
            <person name="Won S.Y."/>
            <person name="Oh T.-J."/>
            <person name="Yu Y."/>
            <person name="Kim N.-H."/>
            <person name="Lee O.R."/>
            <person name="Lee T.-H."/>
            <person name="Bashyal P."/>
            <person name="Kim T.-S."/>
            <person name="Lee W.-H."/>
            <person name="Kawkins C."/>
            <person name="Kim C.-K."/>
            <person name="Kim J.S."/>
            <person name="Ahn B.O."/>
            <person name="Rhee S.Y."/>
            <person name="Sohng J.K."/>
        </authorList>
    </citation>
    <scope>NUCLEOTIDE SEQUENCE</scope>
    <source>
        <tissue evidence="2">Leaf</tissue>
    </source>
</reference>
<dbReference type="GO" id="GO:0000965">
    <property type="term" value="P:mitochondrial RNA 3'-end processing"/>
    <property type="evidence" value="ECO:0007669"/>
    <property type="project" value="TreeGrafter"/>
</dbReference>
<dbReference type="GO" id="GO:0004654">
    <property type="term" value="F:polyribonucleotide nucleotidyltransferase activity"/>
    <property type="evidence" value="ECO:0007669"/>
    <property type="project" value="InterPro"/>
</dbReference>
<keyword evidence="2" id="KW-0808">Transferase</keyword>
<dbReference type="GO" id="GO:0003723">
    <property type="term" value="F:RNA binding"/>
    <property type="evidence" value="ECO:0007669"/>
    <property type="project" value="InterPro"/>
</dbReference>
<protein>
    <submittedName>
        <fullName evidence="2">Putative polyribonucleotide nucleotidyltransferase 1, chloroplastic isoform X1</fullName>
    </submittedName>
</protein>
<sequence length="128" mass="13352">MAVAFPLGRSSQIGTVLSYDGLHSPDSLAVTAAGIAVALSEVPTSKVVAGVRIGLVGDKYIVNPTTEEMENSELDLLLAGTDSAILMIESQEENQKIKQFQPDLTSGKATTVPIVIGTPLTSLPLCDL</sequence>
<dbReference type="Pfam" id="PF03725">
    <property type="entry name" value="RNase_PH_C"/>
    <property type="match status" value="1"/>
</dbReference>
<dbReference type="AlphaFoldDB" id="A0A834SDL1"/>
<proteinExistence type="predicted"/>
<dbReference type="OrthoDB" id="437922at2759"/>
<dbReference type="GO" id="GO:0005829">
    <property type="term" value="C:cytosol"/>
    <property type="evidence" value="ECO:0007669"/>
    <property type="project" value="TreeGrafter"/>
</dbReference>
<evidence type="ECO:0000259" key="1">
    <source>
        <dbReference type="Pfam" id="PF03725"/>
    </source>
</evidence>
<dbReference type="PANTHER" id="PTHR11252">
    <property type="entry name" value="POLYRIBONUCLEOTIDE NUCLEOTIDYLTRANSFERASE"/>
    <property type="match status" value="1"/>
</dbReference>
<dbReference type="SUPFAM" id="SSF55666">
    <property type="entry name" value="Ribonuclease PH domain 2-like"/>
    <property type="match status" value="1"/>
</dbReference>
<accession>A0A834SDL1</accession>
<dbReference type="PANTHER" id="PTHR11252:SF0">
    <property type="entry name" value="POLYRIBONUCLEOTIDE NUCLEOTIDYLTRANSFERASE 1, MITOCHONDRIAL"/>
    <property type="match status" value="1"/>
</dbReference>
<gene>
    <name evidence="2" type="ORF">G2W53_040547</name>
</gene>
<dbReference type="GO" id="GO:0009570">
    <property type="term" value="C:chloroplast stroma"/>
    <property type="evidence" value="ECO:0007669"/>
    <property type="project" value="TreeGrafter"/>
</dbReference>
<dbReference type="Gene3D" id="3.30.230.70">
    <property type="entry name" value="GHMP Kinase, N-terminal domain"/>
    <property type="match status" value="1"/>
</dbReference>
<feature type="domain" description="Exoribonuclease phosphorolytic" evidence="1">
    <location>
        <begin position="47"/>
        <end position="92"/>
    </location>
</feature>
<dbReference type="Proteomes" id="UP000634136">
    <property type="component" value="Unassembled WGS sequence"/>
</dbReference>
<dbReference type="InterPro" id="IPR012162">
    <property type="entry name" value="PNPase"/>
</dbReference>